<name>A0ABY8B796_9BURK</name>
<dbReference type="RefSeq" id="WP_277414356.1">
    <property type="nucleotide sequence ID" value="NZ_CP119083.1"/>
</dbReference>
<keyword evidence="2" id="KW-1185">Reference proteome</keyword>
<accession>A0ABY8B796</accession>
<dbReference type="Proteomes" id="UP001216510">
    <property type="component" value="Chromosome"/>
</dbReference>
<organism evidence="1 2">
    <name type="scientific">Pseudoduganella chitinolytica</name>
    <dbReference type="NCBI Taxonomy" id="34070"/>
    <lineage>
        <taxon>Bacteria</taxon>
        <taxon>Pseudomonadati</taxon>
        <taxon>Pseudomonadota</taxon>
        <taxon>Betaproteobacteria</taxon>
        <taxon>Burkholderiales</taxon>
        <taxon>Oxalobacteraceae</taxon>
        <taxon>Telluria group</taxon>
        <taxon>Pseudoduganella</taxon>
    </lineage>
</organism>
<dbReference type="Pfam" id="PF11185">
    <property type="entry name" value="DUF2971"/>
    <property type="match status" value="1"/>
</dbReference>
<gene>
    <name evidence="1" type="ORF">PX653_19280</name>
</gene>
<sequence length="259" mass="30067">MSPRYLYKYRPFATACDIERAQRIVCDSRIFFAPPCSFNDPFDSRPAFTFEAPVDEMKAYYRRLCARRVPHLTEHEVEAEIERIFADPDTDLRAPQGQSRIQDLHSRALGQEVGVLCLSSVRDHILMWSHYADCHRGICLEFDAGTDFLSRARPIGYEESRMLINPFRDRDEEMAEKTFLMKAAHWHYEGEWRLIRYGGPGEEAFTPAALTGIVLGALASEDTERRVRAWAREHETPLRLARAYPDQQAFRLHVRALED</sequence>
<reference evidence="1 2" key="1">
    <citation type="submission" date="2023-02" db="EMBL/GenBank/DDBJ databases">
        <title>Gemone sequence of Telluria chitinolytica ACM 3522T.</title>
        <authorList>
            <person name="Frediansyah A."/>
            <person name="Miess H."/>
            <person name="Gross H."/>
        </authorList>
    </citation>
    <scope>NUCLEOTIDE SEQUENCE [LARGE SCALE GENOMIC DNA]</scope>
    <source>
        <strain evidence="1 2">ACM 3522</strain>
    </source>
</reference>
<protein>
    <submittedName>
        <fullName evidence="1">DUF2971 domain-containing protein</fullName>
    </submittedName>
</protein>
<proteinExistence type="predicted"/>
<dbReference type="EMBL" id="CP119083">
    <property type="protein sequence ID" value="WEF31586.1"/>
    <property type="molecule type" value="Genomic_DNA"/>
</dbReference>
<evidence type="ECO:0000313" key="2">
    <source>
        <dbReference type="Proteomes" id="UP001216510"/>
    </source>
</evidence>
<evidence type="ECO:0000313" key="1">
    <source>
        <dbReference type="EMBL" id="WEF31586.1"/>
    </source>
</evidence>
<dbReference type="InterPro" id="IPR021352">
    <property type="entry name" value="DUF2971"/>
</dbReference>